<evidence type="ECO:0000313" key="2">
    <source>
        <dbReference type="EMBL" id="KAK7496712.1"/>
    </source>
</evidence>
<dbReference type="EMBL" id="JACVVK020000065">
    <property type="protein sequence ID" value="KAK7496712.1"/>
    <property type="molecule type" value="Genomic_DNA"/>
</dbReference>
<keyword evidence="1" id="KW-0732">Signal</keyword>
<dbReference type="InterPro" id="IPR016187">
    <property type="entry name" value="CTDL_fold"/>
</dbReference>
<organism evidence="2 3">
    <name type="scientific">Batillaria attramentaria</name>
    <dbReference type="NCBI Taxonomy" id="370345"/>
    <lineage>
        <taxon>Eukaryota</taxon>
        <taxon>Metazoa</taxon>
        <taxon>Spiralia</taxon>
        <taxon>Lophotrochozoa</taxon>
        <taxon>Mollusca</taxon>
        <taxon>Gastropoda</taxon>
        <taxon>Caenogastropoda</taxon>
        <taxon>Sorbeoconcha</taxon>
        <taxon>Cerithioidea</taxon>
        <taxon>Batillariidae</taxon>
        <taxon>Batillaria</taxon>
    </lineage>
</organism>
<protein>
    <recommendedName>
        <fullName evidence="4">C-type lectin domain-containing protein</fullName>
    </recommendedName>
</protein>
<dbReference type="AlphaFoldDB" id="A0ABD0LB03"/>
<gene>
    <name evidence="2" type="ORF">BaRGS_00012119</name>
</gene>
<reference evidence="2 3" key="1">
    <citation type="journal article" date="2023" name="Sci. Data">
        <title>Genome assembly of the Korean intertidal mud-creeper Batillaria attramentaria.</title>
        <authorList>
            <person name="Patra A.K."/>
            <person name="Ho P.T."/>
            <person name="Jun S."/>
            <person name="Lee S.J."/>
            <person name="Kim Y."/>
            <person name="Won Y.J."/>
        </authorList>
    </citation>
    <scope>NUCLEOTIDE SEQUENCE [LARGE SCALE GENOMIC DNA]</scope>
    <source>
        <strain evidence="2">Wonlab-2016</strain>
    </source>
</reference>
<keyword evidence="3" id="KW-1185">Reference proteome</keyword>
<feature type="signal peptide" evidence="1">
    <location>
        <begin position="1"/>
        <end position="19"/>
    </location>
</feature>
<name>A0ABD0LB03_9CAEN</name>
<accession>A0ABD0LB03</accession>
<evidence type="ECO:0008006" key="4">
    <source>
        <dbReference type="Google" id="ProtNLM"/>
    </source>
</evidence>
<dbReference type="CDD" id="cd00037">
    <property type="entry name" value="CLECT"/>
    <property type="match status" value="1"/>
</dbReference>
<evidence type="ECO:0000256" key="1">
    <source>
        <dbReference type="SAM" id="SignalP"/>
    </source>
</evidence>
<comment type="caution">
    <text evidence="2">The sequence shown here is derived from an EMBL/GenBank/DDBJ whole genome shotgun (WGS) entry which is preliminary data.</text>
</comment>
<dbReference type="SUPFAM" id="SSF56436">
    <property type="entry name" value="C-type lectin-like"/>
    <property type="match status" value="1"/>
</dbReference>
<feature type="chain" id="PRO_5044764104" description="C-type lectin domain-containing protein" evidence="1">
    <location>
        <begin position="20"/>
        <end position="87"/>
    </location>
</feature>
<dbReference type="Proteomes" id="UP001519460">
    <property type="component" value="Unassembled WGS sequence"/>
</dbReference>
<sequence length="87" mass="9600">MKCMLHTLILLVISTPGNLTWLQAEQRCLEDGGQLAVLDTPELLRDVNDKVLVKDTPLVVFIGLRTATSGFPPMYIILPAPRGNLMI</sequence>
<evidence type="ECO:0000313" key="3">
    <source>
        <dbReference type="Proteomes" id="UP001519460"/>
    </source>
</evidence>
<proteinExistence type="predicted"/>